<accession>A0ABS8A1Q7</accession>
<name>A0ABS8A1Q7_9FLAO</name>
<comment type="caution">
    <text evidence="1">The sequence shown here is derived from an EMBL/GenBank/DDBJ whole genome shotgun (WGS) entry which is preliminary data.</text>
</comment>
<dbReference type="Proteomes" id="UP000618240">
    <property type="component" value="Unassembled WGS sequence"/>
</dbReference>
<proteinExistence type="predicted"/>
<gene>
    <name evidence="1" type="ORF">JI747_012020</name>
</gene>
<keyword evidence="2" id="KW-1185">Reference proteome</keyword>
<dbReference type="RefSeq" id="WP_225688985.1">
    <property type="nucleotide sequence ID" value="NZ_JAERSE020000003.1"/>
</dbReference>
<reference evidence="1 2" key="1">
    <citation type="submission" date="2021-09" db="EMBL/GenBank/DDBJ databases">
        <title>Genome sequencing and assembly of Chryseobacterium sp. RG1.</title>
        <authorList>
            <person name="Chhetri G."/>
        </authorList>
    </citation>
    <scope>NUCLEOTIDE SEQUENCE [LARGE SCALE GENOMIC DNA]</scope>
    <source>
        <strain evidence="1 2">RG1</strain>
    </source>
</reference>
<protein>
    <submittedName>
        <fullName evidence="1">Uncharacterized protein</fullName>
    </submittedName>
</protein>
<dbReference type="EMBL" id="JAERSE020000003">
    <property type="protein sequence ID" value="MCA6067911.1"/>
    <property type="molecule type" value="Genomic_DNA"/>
</dbReference>
<evidence type="ECO:0000313" key="1">
    <source>
        <dbReference type="EMBL" id="MCA6067911.1"/>
    </source>
</evidence>
<organism evidence="1 2">
    <name type="scientific">Chryseobacterium tagetis</name>
    <dbReference type="NCBI Taxonomy" id="2801334"/>
    <lineage>
        <taxon>Bacteria</taxon>
        <taxon>Pseudomonadati</taxon>
        <taxon>Bacteroidota</taxon>
        <taxon>Flavobacteriia</taxon>
        <taxon>Flavobacteriales</taxon>
        <taxon>Weeksellaceae</taxon>
        <taxon>Chryseobacterium group</taxon>
        <taxon>Chryseobacterium</taxon>
    </lineage>
</organism>
<evidence type="ECO:0000313" key="2">
    <source>
        <dbReference type="Proteomes" id="UP000618240"/>
    </source>
</evidence>
<sequence>MYFLLESLTKTAYDSYFLKVFPLPEFLLFKESSVFTELLSALEKTAGFNLSFCFTEEILMRTH</sequence>